<evidence type="ECO:0000313" key="3">
    <source>
        <dbReference type="Proteomes" id="UP000054279"/>
    </source>
</evidence>
<dbReference type="EMBL" id="KN837123">
    <property type="protein sequence ID" value="KIJ43468.1"/>
    <property type="molecule type" value="Genomic_DNA"/>
</dbReference>
<feature type="compositionally biased region" description="Basic and acidic residues" evidence="1">
    <location>
        <begin position="175"/>
        <end position="184"/>
    </location>
</feature>
<dbReference type="HOGENOM" id="CLU_1372982_0_0_1"/>
<dbReference type="AlphaFoldDB" id="A0A0C9UKA6"/>
<accession>A0A0C9UKA6</accession>
<dbReference type="Proteomes" id="UP000054279">
    <property type="component" value="Unassembled WGS sequence"/>
</dbReference>
<feature type="region of interest" description="Disordered" evidence="1">
    <location>
        <begin position="1"/>
        <end position="21"/>
    </location>
</feature>
<evidence type="ECO:0000313" key="2">
    <source>
        <dbReference type="EMBL" id="KIJ43468.1"/>
    </source>
</evidence>
<name>A0A0C9UKA6_SPHS4</name>
<organism evidence="2 3">
    <name type="scientific">Sphaerobolus stellatus (strain SS14)</name>
    <dbReference type="NCBI Taxonomy" id="990650"/>
    <lineage>
        <taxon>Eukaryota</taxon>
        <taxon>Fungi</taxon>
        <taxon>Dikarya</taxon>
        <taxon>Basidiomycota</taxon>
        <taxon>Agaricomycotina</taxon>
        <taxon>Agaricomycetes</taxon>
        <taxon>Phallomycetidae</taxon>
        <taxon>Geastrales</taxon>
        <taxon>Sphaerobolaceae</taxon>
        <taxon>Sphaerobolus</taxon>
    </lineage>
</organism>
<feature type="region of interest" description="Disordered" evidence="1">
    <location>
        <begin position="116"/>
        <end position="199"/>
    </location>
</feature>
<protein>
    <submittedName>
        <fullName evidence="2">Uncharacterized protein</fullName>
    </submittedName>
</protein>
<evidence type="ECO:0000256" key="1">
    <source>
        <dbReference type="SAM" id="MobiDB-lite"/>
    </source>
</evidence>
<gene>
    <name evidence="2" type="ORF">M422DRAFT_30900</name>
</gene>
<reference evidence="2 3" key="1">
    <citation type="submission" date="2014-06" db="EMBL/GenBank/DDBJ databases">
        <title>Evolutionary Origins and Diversification of the Mycorrhizal Mutualists.</title>
        <authorList>
            <consortium name="DOE Joint Genome Institute"/>
            <consortium name="Mycorrhizal Genomics Consortium"/>
            <person name="Kohler A."/>
            <person name="Kuo A."/>
            <person name="Nagy L.G."/>
            <person name="Floudas D."/>
            <person name="Copeland A."/>
            <person name="Barry K.W."/>
            <person name="Cichocki N."/>
            <person name="Veneault-Fourrey C."/>
            <person name="LaButti K."/>
            <person name="Lindquist E.A."/>
            <person name="Lipzen A."/>
            <person name="Lundell T."/>
            <person name="Morin E."/>
            <person name="Murat C."/>
            <person name="Riley R."/>
            <person name="Ohm R."/>
            <person name="Sun H."/>
            <person name="Tunlid A."/>
            <person name="Henrissat B."/>
            <person name="Grigoriev I.V."/>
            <person name="Hibbett D.S."/>
            <person name="Martin F."/>
        </authorList>
    </citation>
    <scope>NUCLEOTIDE SEQUENCE [LARGE SCALE GENOMIC DNA]</scope>
    <source>
        <strain evidence="2 3">SS14</strain>
    </source>
</reference>
<keyword evidence="3" id="KW-1185">Reference proteome</keyword>
<feature type="compositionally biased region" description="Polar residues" evidence="1">
    <location>
        <begin position="118"/>
        <end position="129"/>
    </location>
</feature>
<feature type="non-terminal residue" evidence="2">
    <location>
        <position position="1"/>
    </location>
</feature>
<proteinExistence type="predicted"/>
<sequence>MSKAAPGQLNKKPSLGERLRPGAAIRKKSAEFLTDLRKTVENFSVQAAPDDPVNITNHEVYKNNLGVYNGAREAEKSLSFMTKAKGGDAVAEIWAAPYNNLQKAKDERRIASEEALRQRNQASGVQNQHSRLKPTENRLGGPIIAPEDIGQDAFTSNNDGFRFAPMPTPTPTVTKRVEVDEGLKPRPGRRRVGKQPEVP</sequence>